<evidence type="ECO:0000256" key="1">
    <source>
        <dbReference type="ARBA" id="ARBA00003986"/>
    </source>
</evidence>
<keyword evidence="7" id="KW-0547">Nucleotide-binding</keyword>
<dbReference type="STRING" id="3075.A0A087SCY3"/>
<dbReference type="Pfam" id="PF20259">
    <property type="entry name" value="tRNA_Me_trans_M"/>
    <property type="match status" value="1"/>
</dbReference>
<reference evidence="15 17" key="1">
    <citation type="journal article" date="2014" name="BMC Genomics">
        <title>Oil accumulation mechanisms of the oleaginous microalga Chlorella protothecoides revealed through its genome, transcriptomes, and proteomes.</title>
        <authorList>
            <person name="Gao C."/>
            <person name="Wang Y."/>
            <person name="Shen Y."/>
            <person name="Yan D."/>
            <person name="He X."/>
            <person name="Dai J."/>
            <person name="Wu Q."/>
        </authorList>
    </citation>
    <scope>NUCLEOTIDE SEQUENCE [LARGE SCALE GENOMIC DNA]</scope>
    <source>
        <strain evidence="15 17">0710</strain>
    </source>
</reference>
<dbReference type="InterPro" id="IPR023382">
    <property type="entry name" value="MnmA-like_central_sf"/>
</dbReference>
<dbReference type="EMBL" id="KL662095">
    <property type="protein sequence ID" value="KFM23587.1"/>
    <property type="molecule type" value="Genomic_DNA"/>
</dbReference>
<evidence type="ECO:0000313" key="16">
    <source>
        <dbReference type="EMBL" id="RMZ52089.1"/>
    </source>
</evidence>
<keyword evidence="9" id="KW-0694">RNA-binding</keyword>
<evidence type="ECO:0000259" key="12">
    <source>
        <dbReference type="Pfam" id="PF20258"/>
    </source>
</evidence>
<evidence type="ECO:0000256" key="5">
    <source>
        <dbReference type="ARBA" id="ARBA00022679"/>
    </source>
</evidence>
<evidence type="ECO:0000313" key="15">
    <source>
        <dbReference type="EMBL" id="KFM23587.1"/>
    </source>
</evidence>
<evidence type="ECO:0000256" key="9">
    <source>
        <dbReference type="ARBA" id="ARBA00022884"/>
    </source>
</evidence>
<dbReference type="AlphaFoldDB" id="A0A087SCY3"/>
<dbReference type="SUPFAM" id="SSF52402">
    <property type="entry name" value="Adenine nucleotide alpha hydrolases-like"/>
    <property type="match status" value="1"/>
</dbReference>
<dbReference type="EMBL" id="GDKF01000552">
    <property type="protein sequence ID" value="JAT78070.1"/>
    <property type="molecule type" value="Transcribed_RNA"/>
</dbReference>
<dbReference type="Gene3D" id="2.40.30.10">
    <property type="entry name" value="Translation factors"/>
    <property type="match status" value="1"/>
</dbReference>
<evidence type="ECO:0000256" key="11">
    <source>
        <dbReference type="ARBA" id="ARBA00049564"/>
    </source>
</evidence>
<sequence length="400" mass="44144">MPPSATTHHPAPALSNDASLLQGCEPGPRLRVAALLSGGVDSSVALALTQRAGHEVHAFYLQIWFQEDFRNTWASCPWEEDLEQCREVCRALGDIPLHVVPLTAEYWALVVEECIAGVRRGRTPNPDMLCNSRVKFGAFHAWLARQEPAFDRIASGHYARVERGGAGGTGEATPHLATSPDAVKDQTYFLSRLSGEQLARCMFPLGHLQKTQVRQLAAELQLPNAARRESQGLCFLGHVRFDEFIREHLGDWPGPIVEEESDTVLGYHRGFWFHTLGQRKGVPLHGGPWYVTRKDIELNIVYVSRAYHEAPRPDRSTFRVSQLQWHRRPEAANPDAALQLRCKARHGPDSVACTLEMADADSASGVVTLATPDQGLAPGQFAVFYKDEICCGSGVIEGGL</sequence>
<evidence type="ECO:0000256" key="2">
    <source>
        <dbReference type="ARBA" id="ARBA00006191"/>
    </source>
</evidence>
<evidence type="ECO:0000256" key="7">
    <source>
        <dbReference type="ARBA" id="ARBA00022741"/>
    </source>
</evidence>
<dbReference type="NCBIfam" id="NF001138">
    <property type="entry name" value="PRK00143.1"/>
    <property type="match status" value="1"/>
</dbReference>
<reference evidence="16" key="5">
    <citation type="submission" date="2018-11" db="EMBL/GenBank/DDBJ databases">
        <title>Characterization of plant carbon substrate utilization by Auxenochlorella protothecoides.</title>
        <authorList>
            <person name="Vogler B.W."/>
            <person name="Starkenburg S.R."/>
            <person name="Sudasinghe N."/>
            <person name="Schambach J.Y."/>
            <person name="Rollin J.A."/>
            <person name="Pattathil S."/>
            <person name="Barry A.N."/>
        </authorList>
    </citation>
    <scope>NUCLEOTIDE SEQUENCE [LARGE SCALE GENOMIC DNA]</scope>
    <source>
        <strain evidence="16">UTEX 25</strain>
    </source>
</reference>
<evidence type="ECO:0000313" key="18">
    <source>
        <dbReference type="Proteomes" id="UP000279271"/>
    </source>
</evidence>
<dbReference type="OrthoDB" id="3685at2759"/>
<keyword evidence="6" id="KW-0819">tRNA processing</keyword>
<comment type="catalytic activity">
    <reaction evidence="11">
        <text>5-taurinomethyluridine(34) in tRNA + S-sulfanyl-L-cysteinyl-[protein] + AH2 + ATP = 5-taurinomethyl-2-thiouridine(34) in tRNA + L-cysteinyl-[protein] + A + AMP + diphosphate + H(+)</text>
        <dbReference type="Rhea" id="RHEA:47040"/>
        <dbReference type="Rhea" id="RHEA-COMP:10131"/>
        <dbReference type="Rhea" id="RHEA-COMP:11726"/>
        <dbReference type="Rhea" id="RHEA-COMP:11732"/>
        <dbReference type="Rhea" id="RHEA-COMP:11733"/>
        <dbReference type="ChEBI" id="CHEBI:13193"/>
        <dbReference type="ChEBI" id="CHEBI:15378"/>
        <dbReference type="ChEBI" id="CHEBI:17499"/>
        <dbReference type="ChEBI" id="CHEBI:29950"/>
        <dbReference type="ChEBI" id="CHEBI:30616"/>
        <dbReference type="ChEBI" id="CHEBI:33019"/>
        <dbReference type="ChEBI" id="CHEBI:61963"/>
        <dbReference type="ChEBI" id="CHEBI:87171"/>
        <dbReference type="ChEBI" id="CHEBI:87172"/>
        <dbReference type="ChEBI" id="CHEBI:456215"/>
        <dbReference type="EC" id="2.8.1.14"/>
    </reaction>
</comment>
<keyword evidence="8" id="KW-0067">ATP-binding</keyword>
<feature type="domain" description="tRNA-specific 2-thiouridylase MnmA-like central" evidence="13">
    <location>
        <begin position="243"/>
        <end position="305"/>
    </location>
</feature>
<organism evidence="15 17">
    <name type="scientific">Auxenochlorella protothecoides</name>
    <name type="common">Green microalga</name>
    <name type="synonym">Chlorella protothecoides</name>
    <dbReference type="NCBI Taxonomy" id="3075"/>
    <lineage>
        <taxon>Eukaryota</taxon>
        <taxon>Viridiplantae</taxon>
        <taxon>Chlorophyta</taxon>
        <taxon>core chlorophytes</taxon>
        <taxon>Trebouxiophyceae</taxon>
        <taxon>Chlorellales</taxon>
        <taxon>Chlorellaceae</taxon>
        <taxon>Auxenochlorella</taxon>
    </lineage>
</organism>
<dbReference type="Proteomes" id="UP000028924">
    <property type="component" value="Unassembled WGS sequence"/>
</dbReference>
<keyword evidence="17" id="KW-1185">Reference proteome</keyword>
<dbReference type="PANTHER" id="PTHR43052">
    <property type="match status" value="1"/>
</dbReference>
<dbReference type="Pfam" id="PF20258">
    <property type="entry name" value="tRNA_Me_trans_C"/>
    <property type="match status" value="1"/>
</dbReference>
<dbReference type="CDD" id="cd01998">
    <property type="entry name" value="MnmA_TRMU-like"/>
    <property type="match status" value="1"/>
</dbReference>
<keyword evidence="4" id="KW-0820">tRNA-binding</keyword>
<gene>
    <name evidence="16" type="ORF">APUTEX25_001283</name>
    <name evidence="15" type="ORF">F751_2846</name>
    <name evidence="14" type="ORF">g.3377</name>
</gene>
<dbReference type="InterPro" id="IPR004506">
    <property type="entry name" value="MnmA-like"/>
</dbReference>
<dbReference type="GeneID" id="23614237"/>
<dbReference type="Gene3D" id="2.30.30.280">
    <property type="entry name" value="Adenine nucleotide alpha hydrolases-like domains"/>
    <property type="match status" value="1"/>
</dbReference>
<evidence type="ECO:0000256" key="8">
    <source>
        <dbReference type="ARBA" id="ARBA00022840"/>
    </source>
</evidence>
<evidence type="ECO:0000313" key="17">
    <source>
        <dbReference type="Proteomes" id="UP000028924"/>
    </source>
</evidence>
<dbReference type="KEGG" id="apro:F751_2846"/>
<evidence type="ECO:0000259" key="13">
    <source>
        <dbReference type="Pfam" id="PF20259"/>
    </source>
</evidence>
<evidence type="ECO:0000256" key="6">
    <source>
        <dbReference type="ARBA" id="ARBA00022694"/>
    </source>
</evidence>
<dbReference type="EC" id="2.8.1.14" evidence="3"/>
<dbReference type="GO" id="GO:0005524">
    <property type="term" value="F:ATP binding"/>
    <property type="evidence" value="ECO:0007669"/>
    <property type="project" value="UniProtKB-KW"/>
</dbReference>
<dbReference type="InterPro" id="IPR051305">
    <property type="entry name" value="tRNA_2-thiouridylase_MnmA"/>
</dbReference>
<dbReference type="InterPro" id="IPR014729">
    <property type="entry name" value="Rossmann-like_a/b/a_fold"/>
</dbReference>
<evidence type="ECO:0000256" key="4">
    <source>
        <dbReference type="ARBA" id="ARBA00022555"/>
    </source>
</evidence>
<reference evidence="16" key="4">
    <citation type="submission" date="2018-10" db="EMBL/GenBank/DDBJ databases">
        <authorList>
            <person name="Hovde B."/>
            <person name="Zhang X."/>
        </authorList>
    </citation>
    <scope>NUCLEOTIDE SEQUENCE [LARGE SCALE GENOMIC DNA]</scope>
    <source>
        <strain evidence="16">UTEX 25</strain>
    </source>
</reference>
<dbReference type="GO" id="GO:0000049">
    <property type="term" value="F:tRNA binding"/>
    <property type="evidence" value="ECO:0007669"/>
    <property type="project" value="UniProtKB-KW"/>
</dbReference>
<dbReference type="PANTHER" id="PTHR43052:SF1">
    <property type="entry name" value="TRNA-5-TAURINOMETHYLURIDINE 2-SULFURTRANSFERASE"/>
    <property type="match status" value="1"/>
</dbReference>
<protein>
    <recommendedName>
        <fullName evidence="3">tRNA-5-taurinomethyluridine 2-sulfurtransferase</fullName>
        <ecNumber evidence="3">2.8.1.14</ecNumber>
    </recommendedName>
</protein>
<dbReference type="Gene3D" id="3.40.50.620">
    <property type="entry name" value="HUPs"/>
    <property type="match status" value="1"/>
</dbReference>
<evidence type="ECO:0000313" key="14">
    <source>
        <dbReference type="EMBL" id="JAT78070.1"/>
    </source>
</evidence>
<evidence type="ECO:0000256" key="3">
    <source>
        <dbReference type="ARBA" id="ARBA00011953"/>
    </source>
</evidence>
<keyword evidence="10" id="KW-1015">Disulfide bond</keyword>
<dbReference type="EMBL" id="QOKY01000215">
    <property type="protein sequence ID" value="RMZ52089.1"/>
    <property type="molecule type" value="Genomic_DNA"/>
</dbReference>
<dbReference type="InterPro" id="IPR046884">
    <property type="entry name" value="MnmA-like_central"/>
</dbReference>
<dbReference type="Proteomes" id="UP000279271">
    <property type="component" value="Unassembled WGS sequence"/>
</dbReference>
<dbReference type="NCBIfam" id="TIGR00420">
    <property type="entry name" value="trmU"/>
    <property type="match status" value="1"/>
</dbReference>
<dbReference type="GO" id="GO:0008033">
    <property type="term" value="P:tRNA processing"/>
    <property type="evidence" value="ECO:0007669"/>
    <property type="project" value="UniProtKB-KW"/>
</dbReference>
<accession>A0A087SCY3</accession>
<proteinExistence type="inferred from homology"/>
<evidence type="ECO:0000256" key="10">
    <source>
        <dbReference type="ARBA" id="ARBA00023157"/>
    </source>
</evidence>
<dbReference type="InterPro" id="IPR046885">
    <property type="entry name" value="MnmA-like_C"/>
</dbReference>
<name>A0A087SCY3_AUXPR</name>
<comment type="function">
    <text evidence="1">Catalyzes the 2-thiolation of uridine at the wobble position (U34) of mitochondrial tRNA(Lys), tRNA(Glu) and tRNA(Gln). Required for the formation of 5-taurinomethyl-2-thiouridine (tm5s2U) of mitochondrial tRNA(Lys), tRNA(Glu), and tRNA(Gln) at the wobble position. ATP is required to activate the C2 atom of the wobble base.</text>
</comment>
<reference evidence="18" key="3">
    <citation type="journal article" date="2018" name="Algal Res.">
        <title>Characterization of plant carbon substrate utilization by Auxenochlorella protothecoides.</title>
        <authorList>
            <person name="Vogler B.W."/>
            <person name="Starkenburg S.R."/>
            <person name="Sudasinghe N."/>
            <person name="Schambach J.Y."/>
            <person name="Rollin J.A."/>
            <person name="Pattathil S."/>
            <person name="Barry A.N."/>
        </authorList>
    </citation>
    <scope>NUCLEOTIDE SEQUENCE [LARGE SCALE GENOMIC DNA]</scope>
    <source>
        <strain evidence="18">UTEX 25</strain>
    </source>
</reference>
<dbReference type="GO" id="GO:0061708">
    <property type="term" value="F:tRNA-5-taurinomethyluridine 2-sulfurtransferase"/>
    <property type="evidence" value="ECO:0007669"/>
    <property type="project" value="UniProtKB-EC"/>
</dbReference>
<reference evidence="14" key="2">
    <citation type="submission" date="2015-08" db="EMBL/GenBank/DDBJ databases">
        <authorList>
            <person name="Babu N.S."/>
            <person name="Beckwith C.J."/>
            <person name="Beseler K.G."/>
            <person name="Brison A."/>
            <person name="Carone J.V."/>
            <person name="Caskin T.P."/>
            <person name="Diamond M."/>
            <person name="Durham M.E."/>
            <person name="Foxe J.M."/>
            <person name="Go M."/>
            <person name="Henderson B.A."/>
            <person name="Jones I.B."/>
            <person name="McGettigan J.A."/>
            <person name="Micheletti S.J."/>
            <person name="Nasrallah M.E."/>
            <person name="Ortiz D."/>
            <person name="Piller C.R."/>
            <person name="Privatt S.R."/>
            <person name="Schneider S.L."/>
            <person name="Sharp S."/>
            <person name="Smith T.C."/>
            <person name="Stanton J.D."/>
            <person name="Ullery H.E."/>
            <person name="Wilson R.J."/>
            <person name="Serrano M.G."/>
            <person name="Buck G."/>
            <person name="Lee V."/>
            <person name="Wang Y."/>
            <person name="Carvalho R."/>
            <person name="Voegtly L."/>
            <person name="Shi R."/>
            <person name="Duckworth R."/>
            <person name="Johnson A."/>
            <person name="Loviza R."/>
            <person name="Walstead R."/>
            <person name="Shah Z."/>
            <person name="Kiflezghi M."/>
            <person name="Wade K."/>
            <person name="Ball S.L."/>
            <person name="Bradley K.W."/>
            <person name="Asai D.J."/>
            <person name="Bowman C.A."/>
            <person name="Russell D.A."/>
            <person name="Pope W.H."/>
            <person name="Jacobs-Sera D."/>
            <person name="Hendrix R.W."/>
            <person name="Hatfull G.F."/>
        </authorList>
    </citation>
    <scope>NUCLEOTIDE SEQUENCE</scope>
</reference>
<dbReference type="eggNOG" id="KOG2805">
    <property type="taxonomic scope" value="Eukaryota"/>
</dbReference>
<comment type="similarity">
    <text evidence="2">Belongs to the MnmA/TRMU family.</text>
</comment>
<dbReference type="RefSeq" id="XP_011396461.1">
    <property type="nucleotide sequence ID" value="XM_011398159.1"/>
</dbReference>
<feature type="domain" description="tRNA-specific 2-thiouridylase MnmA-like C-terminal" evidence="12">
    <location>
        <begin position="316"/>
        <end position="396"/>
    </location>
</feature>
<keyword evidence="5" id="KW-0808">Transferase</keyword>
<dbReference type="Pfam" id="PF03054">
    <property type="entry name" value="tRNA_Me_trans"/>
    <property type="match status" value="1"/>
</dbReference>